<dbReference type="Pfam" id="PF05406">
    <property type="entry name" value="WGR"/>
    <property type="match status" value="1"/>
</dbReference>
<evidence type="ECO:0000259" key="2">
    <source>
        <dbReference type="Pfam" id="PF05406"/>
    </source>
</evidence>
<sequence>MFWEIVQQGQKTISAFGKLGSAGSTDSQVHSALHAATKFVERKVKEKIKKGYKERGKAKVCPAFLQPKYSHDFVQVEGTITQATNITPGKSGMAYECEAQTACLARRDCPGYFKHKGYFEGYPTYHLLGPGTVTWNKGSHSGWVVSVRVKRESANAAAATTTSDRAAGRGAKKQAVMKVLKKPATTKTSDRAAGHGAKKQAVMKVLKKPAKR</sequence>
<name>A0A812RUW3_9DINO</name>
<accession>A0A812RUW3</accession>
<evidence type="ECO:0000313" key="4">
    <source>
        <dbReference type="Proteomes" id="UP000604046"/>
    </source>
</evidence>
<dbReference type="AlphaFoldDB" id="A0A812RUW3"/>
<dbReference type="Gene3D" id="2.20.140.10">
    <property type="entry name" value="WGR domain"/>
    <property type="match status" value="1"/>
</dbReference>
<evidence type="ECO:0000256" key="1">
    <source>
        <dbReference type="SAM" id="MobiDB-lite"/>
    </source>
</evidence>
<feature type="domain" description="WGR" evidence="2">
    <location>
        <begin position="2"/>
        <end position="58"/>
    </location>
</feature>
<keyword evidence="4" id="KW-1185">Reference proteome</keyword>
<dbReference type="EMBL" id="CAJNDS010002367">
    <property type="protein sequence ID" value="CAE7451342.1"/>
    <property type="molecule type" value="Genomic_DNA"/>
</dbReference>
<proteinExistence type="predicted"/>
<dbReference type="Proteomes" id="UP000604046">
    <property type="component" value="Unassembled WGS sequence"/>
</dbReference>
<organism evidence="3 4">
    <name type="scientific">Symbiodinium natans</name>
    <dbReference type="NCBI Taxonomy" id="878477"/>
    <lineage>
        <taxon>Eukaryota</taxon>
        <taxon>Sar</taxon>
        <taxon>Alveolata</taxon>
        <taxon>Dinophyceae</taxon>
        <taxon>Suessiales</taxon>
        <taxon>Symbiodiniaceae</taxon>
        <taxon>Symbiodinium</taxon>
    </lineage>
</organism>
<gene>
    <name evidence="3" type="primary">Eif3a</name>
    <name evidence="3" type="ORF">SNAT2548_LOCUS24709</name>
</gene>
<comment type="caution">
    <text evidence="3">The sequence shown here is derived from an EMBL/GenBank/DDBJ whole genome shotgun (WGS) entry which is preliminary data.</text>
</comment>
<dbReference type="InterPro" id="IPR008893">
    <property type="entry name" value="WGR_domain"/>
</dbReference>
<protein>
    <submittedName>
        <fullName evidence="3">Eif3a protein</fullName>
    </submittedName>
</protein>
<evidence type="ECO:0000313" key="3">
    <source>
        <dbReference type="EMBL" id="CAE7451342.1"/>
    </source>
</evidence>
<feature type="region of interest" description="Disordered" evidence="1">
    <location>
        <begin position="182"/>
        <end position="212"/>
    </location>
</feature>
<reference evidence="3" key="1">
    <citation type="submission" date="2021-02" db="EMBL/GenBank/DDBJ databases">
        <authorList>
            <person name="Dougan E. K."/>
            <person name="Rhodes N."/>
            <person name="Thang M."/>
            <person name="Chan C."/>
        </authorList>
    </citation>
    <scope>NUCLEOTIDE SEQUENCE</scope>
</reference>